<feature type="signal peptide" evidence="9">
    <location>
        <begin position="1"/>
        <end position="23"/>
    </location>
</feature>
<gene>
    <name evidence="12" type="ORF">FMM05_19845</name>
</gene>
<evidence type="ECO:0000256" key="8">
    <source>
        <dbReference type="ARBA" id="ARBA00023157"/>
    </source>
</evidence>
<dbReference type="PANTHER" id="PTHR47466">
    <property type="match status" value="1"/>
</dbReference>
<dbReference type="SUPFAM" id="SSF55486">
    <property type="entry name" value="Metalloproteases ('zincins'), catalytic domain"/>
    <property type="match status" value="1"/>
</dbReference>
<dbReference type="Pfam" id="PF18962">
    <property type="entry name" value="Por_Secre_tail"/>
    <property type="match status" value="1"/>
</dbReference>
<proteinExistence type="inferred from homology"/>
<keyword evidence="13" id="KW-1185">Reference proteome</keyword>
<keyword evidence="5" id="KW-0378">Hydrolase</keyword>
<feature type="chain" id="PRO_5021863991" evidence="9">
    <location>
        <begin position="24"/>
        <end position="673"/>
    </location>
</feature>
<dbReference type="GO" id="GO:0046872">
    <property type="term" value="F:metal ion binding"/>
    <property type="evidence" value="ECO:0007669"/>
    <property type="project" value="UniProtKB-KW"/>
</dbReference>
<sequence length="673" mass="73361">MKKITTKAGIFIAAGFFCLGAQAQDQPKKFGKTLEPLQCATPEYESILQQNNAGKHSKAQFEQWMEQKIAAKKLLKSGLGTQDQVVTLPVVVHVIHNGGPVGVEENISDEQILSQITVLNQDYRRMAGTNGFNTNDAGADVEIEFCLAQRDPNGLATNGIDRITMFNESPLGFDLAQAEEIKTQTQWDPEKYINIWTFKLITLQASFEVYGYSQFPIDSGLDGLVDPSMLTTANTDGILAEAKCFGSQEIYPEGYYMPGRNLGRTLSHEMGHFLGLRHIWGDTNNCSGTDYCADTPVALTAHQGPCPGDDEDSCTNSPGLDMWQNYMDYTNDTCLNIFTQDQKTRIRTVLDNSPRRMGLATSNSCTPGTVYDNDGSLYIQNLNLACTSSEATPEIVLHNSGTNAITTATISYNVDDETPATINWEGSLATGESAIVALPQITAAGGNHTLSYAIVTINGEADATPLNDAKTETFRISNFATQQVVVTIHTDNNPNQILWAILDENQDDVFVYNGGEYESNTTYTQTVDIDETGCYAFLIVDNGQNGICCANGEGYYEVKTADGQLIAEGGDFDYVEMSYFGVTSTLGTNNPIVAGKAIKLYPNPSNSIINIAVPQSTTLPESYTIYNNLGQVMDAGKINTNNQTFNIAGYANGVYFIKLNGGSESQTLQFIKY</sequence>
<evidence type="ECO:0000256" key="2">
    <source>
        <dbReference type="ARBA" id="ARBA00022670"/>
    </source>
</evidence>
<accession>A0A552UTF4</accession>
<evidence type="ECO:0000259" key="10">
    <source>
        <dbReference type="Pfam" id="PF05572"/>
    </source>
</evidence>
<keyword evidence="6" id="KW-0862">Zinc</keyword>
<protein>
    <submittedName>
        <fullName evidence="12">T9SS type A sorting domain-containing protein</fullName>
    </submittedName>
</protein>
<dbReference type="RefSeq" id="WP_143375171.1">
    <property type="nucleotide sequence ID" value="NZ_VJVZ01000018.1"/>
</dbReference>
<dbReference type="InterPro" id="IPR026444">
    <property type="entry name" value="Secre_tail"/>
</dbReference>
<dbReference type="EMBL" id="VJVZ01000018">
    <property type="protein sequence ID" value="TRW21511.1"/>
    <property type="molecule type" value="Genomic_DNA"/>
</dbReference>
<evidence type="ECO:0000256" key="4">
    <source>
        <dbReference type="ARBA" id="ARBA00022729"/>
    </source>
</evidence>
<dbReference type="NCBIfam" id="TIGR04183">
    <property type="entry name" value="Por_Secre_tail"/>
    <property type="match status" value="1"/>
</dbReference>
<keyword evidence="4 9" id="KW-0732">Signal</keyword>
<evidence type="ECO:0000259" key="11">
    <source>
        <dbReference type="Pfam" id="PF18962"/>
    </source>
</evidence>
<name>A0A552UTF4_9FLAO</name>
<feature type="domain" description="Secretion system C-terminal sorting" evidence="11">
    <location>
        <begin position="600"/>
        <end position="667"/>
    </location>
</feature>
<dbReference type="InterPro" id="IPR008754">
    <property type="entry name" value="Peptidase_M43"/>
</dbReference>
<dbReference type="GO" id="GO:0008237">
    <property type="term" value="F:metallopeptidase activity"/>
    <property type="evidence" value="ECO:0007669"/>
    <property type="project" value="UniProtKB-KW"/>
</dbReference>
<evidence type="ECO:0000256" key="5">
    <source>
        <dbReference type="ARBA" id="ARBA00022801"/>
    </source>
</evidence>
<evidence type="ECO:0000313" key="12">
    <source>
        <dbReference type="EMBL" id="TRW21511.1"/>
    </source>
</evidence>
<dbReference type="PANTHER" id="PTHR47466:SF1">
    <property type="entry name" value="METALLOPROTEASE MEP1 (AFU_ORTHOLOGUE AFUA_1G07730)-RELATED"/>
    <property type="match status" value="1"/>
</dbReference>
<dbReference type="Pfam" id="PF05572">
    <property type="entry name" value="Peptidase_M43"/>
    <property type="match status" value="1"/>
</dbReference>
<comment type="similarity">
    <text evidence="1">Belongs to the peptidase M43B family.</text>
</comment>
<evidence type="ECO:0000256" key="9">
    <source>
        <dbReference type="SAM" id="SignalP"/>
    </source>
</evidence>
<evidence type="ECO:0000256" key="6">
    <source>
        <dbReference type="ARBA" id="ARBA00022833"/>
    </source>
</evidence>
<evidence type="ECO:0000256" key="1">
    <source>
        <dbReference type="ARBA" id="ARBA00008721"/>
    </source>
</evidence>
<reference evidence="12 13" key="1">
    <citation type="submission" date="2019-07" db="EMBL/GenBank/DDBJ databases">
        <title>Flavobacterium sp. nov., isolated from glacier ice.</title>
        <authorList>
            <person name="Liu Q."/>
            <person name="Xin Y.-H."/>
        </authorList>
    </citation>
    <scope>NUCLEOTIDE SEQUENCE [LARGE SCALE GENOMIC DNA]</scope>
    <source>
        <strain evidence="12 13">ZT4R6</strain>
    </source>
</reference>
<comment type="caution">
    <text evidence="12">The sequence shown here is derived from an EMBL/GenBank/DDBJ whole genome shotgun (WGS) entry which is preliminary data.</text>
</comment>
<dbReference type="OrthoDB" id="6278496at2"/>
<keyword evidence="8" id="KW-1015">Disulfide bond</keyword>
<keyword evidence="7" id="KW-0482">Metalloprotease</keyword>
<feature type="domain" description="Peptidase M43 pregnancy-associated plasma-A" evidence="10">
    <location>
        <begin position="260"/>
        <end position="351"/>
    </location>
</feature>
<dbReference type="InterPro" id="IPR024079">
    <property type="entry name" value="MetalloPept_cat_dom_sf"/>
</dbReference>
<dbReference type="Proteomes" id="UP000320643">
    <property type="component" value="Unassembled WGS sequence"/>
</dbReference>
<dbReference type="Gene3D" id="3.40.390.10">
    <property type="entry name" value="Collagenase (Catalytic Domain)"/>
    <property type="match status" value="1"/>
</dbReference>
<keyword evidence="3" id="KW-0479">Metal-binding</keyword>
<evidence type="ECO:0000256" key="7">
    <source>
        <dbReference type="ARBA" id="ARBA00023049"/>
    </source>
</evidence>
<evidence type="ECO:0000256" key="3">
    <source>
        <dbReference type="ARBA" id="ARBA00022723"/>
    </source>
</evidence>
<dbReference type="AlphaFoldDB" id="A0A552UTF4"/>
<organism evidence="12 13">
    <name type="scientific">Flavobacterium zepuense</name>
    <dbReference type="NCBI Taxonomy" id="2593302"/>
    <lineage>
        <taxon>Bacteria</taxon>
        <taxon>Pseudomonadati</taxon>
        <taxon>Bacteroidota</taxon>
        <taxon>Flavobacteriia</taxon>
        <taxon>Flavobacteriales</taxon>
        <taxon>Flavobacteriaceae</taxon>
        <taxon>Flavobacterium</taxon>
    </lineage>
</organism>
<dbReference type="GO" id="GO:0006508">
    <property type="term" value="P:proteolysis"/>
    <property type="evidence" value="ECO:0007669"/>
    <property type="project" value="UniProtKB-KW"/>
</dbReference>
<dbReference type="CDD" id="cd04275">
    <property type="entry name" value="ZnMc_pappalysin_like"/>
    <property type="match status" value="1"/>
</dbReference>
<evidence type="ECO:0000313" key="13">
    <source>
        <dbReference type="Proteomes" id="UP000320643"/>
    </source>
</evidence>
<keyword evidence="2" id="KW-0645">Protease</keyword>